<proteinExistence type="inferred from homology"/>
<dbReference type="SMART" id="SM01413">
    <property type="entry name" value="Ribosomal_S19e"/>
    <property type="match status" value="1"/>
</dbReference>
<keyword evidence="3 4" id="KW-0687">Ribonucleoprotein</keyword>
<dbReference type="GO" id="GO:0000028">
    <property type="term" value="P:ribosomal small subunit assembly"/>
    <property type="evidence" value="ECO:0007669"/>
    <property type="project" value="TreeGrafter"/>
</dbReference>
<dbReference type="InterPro" id="IPR036390">
    <property type="entry name" value="WH_DNA-bd_sf"/>
</dbReference>
<dbReference type="GO" id="GO:0003735">
    <property type="term" value="F:structural constituent of ribosome"/>
    <property type="evidence" value="ECO:0007669"/>
    <property type="project" value="InterPro"/>
</dbReference>
<comment type="similarity">
    <text evidence="1 4">Belongs to the eukaryotic ribosomal protein eS19 family.</text>
</comment>
<dbReference type="NCBIfam" id="NF006811">
    <property type="entry name" value="PRK09333.1"/>
    <property type="match status" value="1"/>
</dbReference>
<comment type="function">
    <text evidence="4">May be involved in maturation of the 30S ribosomal subunit.</text>
</comment>
<dbReference type="Pfam" id="PF01090">
    <property type="entry name" value="Ribosomal_S19e"/>
    <property type="match status" value="1"/>
</dbReference>
<dbReference type="SUPFAM" id="SSF46785">
    <property type="entry name" value="Winged helix' DNA-binding domain"/>
    <property type="match status" value="1"/>
</dbReference>
<reference evidence="5" key="1">
    <citation type="journal article" date="2014" name="Genome Biol. Evol.">
        <title>Pangenome evidence for extensive interdomain horizontal transfer affecting lineage core and shell genes in uncultured planktonic thaumarchaeota and euryarchaeota.</title>
        <authorList>
            <person name="Deschamps P."/>
            <person name="Zivanovic Y."/>
            <person name="Moreira D."/>
            <person name="Rodriguez-Valera F."/>
            <person name="Lopez-Garcia P."/>
        </authorList>
    </citation>
    <scope>NUCLEOTIDE SEQUENCE</scope>
</reference>
<organism evidence="5">
    <name type="scientific">uncultured marine thaumarchaeote AD1000_70_G10</name>
    <dbReference type="NCBI Taxonomy" id="1455934"/>
    <lineage>
        <taxon>Archaea</taxon>
        <taxon>Nitrososphaerota</taxon>
        <taxon>environmental samples</taxon>
    </lineage>
</organism>
<dbReference type="InterPro" id="IPR036388">
    <property type="entry name" value="WH-like_DNA-bd_sf"/>
</dbReference>
<evidence type="ECO:0000256" key="2">
    <source>
        <dbReference type="ARBA" id="ARBA00022980"/>
    </source>
</evidence>
<evidence type="ECO:0000256" key="4">
    <source>
        <dbReference type="HAMAP-Rule" id="MF_01474"/>
    </source>
</evidence>
<dbReference type="InterPro" id="IPR027548">
    <property type="entry name" value="Ribosomal_eS19_archaeal"/>
</dbReference>
<dbReference type="GO" id="GO:0006412">
    <property type="term" value="P:translation"/>
    <property type="evidence" value="ECO:0007669"/>
    <property type="project" value="UniProtKB-UniRule"/>
</dbReference>
<dbReference type="PANTHER" id="PTHR11710:SF0">
    <property type="entry name" value="40S RIBOSOMAL PROTEIN S19"/>
    <property type="match status" value="1"/>
</dbReference>
<gene>
    <name evidence="5" type="primary">RP-S19e</name>
    <name evidence="5" type="synonym">RPS19</name>
    <name evidence="4" type="synonym">rps19e</name>
</gene>
<evidence type="ECO:0000256" key="3">
    <source>
        <dbReference type="ARBA" id="ARBA00023274"/>
    </source>
</evidence>
<name>A0A075FWZ6_9ARCH</name>
<dbReference type="EMBL" id="KF900463">
    <property type="protein sequence ID" value="AIE95848.1"/>
    <property type="molecule type" value="Genomic_DNA"/>
</dbReference>
<dbReference type="Gene3D" id="1.10.10.10">
    <property type="entry name" value="Winged helix-like DNA-binding domain superfamily/Winged helix DNA-binding domain"/>
    <property type="match status" value="1"/>
</dbReference>
<sequence>MNLNLTNVNEVPANKLIETLALKLKEEEIVKPPEWSNFVKTGSHAERPPQNIDWWYERCASLLRKVYLHGPIGLSDLQDFYGGKKKIKFAKRHQRSAGQSAIRKPLQQLESAGYIEKKELKGRIISGKGMSLIDKTSAVILKELAESNSELKRYV</sequence>
<dbReference type="AlphaFoldDB" id="A0A075FWZ6"/>
<evidence type="ECO:0000256" key="1">
    <source>
        <dbReference type="ARBA" id="ARBA00010014"/>
    </source>
</evidence>
<dbReference type="GO" id="GO:0003723">
    <property type="term" value="F:RNA binding"/>
    <property type="evidence" value="ECO:0007669"/>
    <property type="project" value="TreeGrafter"/>
</dbReference>
<comment type="subunit">
    <text evidence="4">Part of the 30S ribosomal subunit.</text>
</comment>
<protein>
    <recommendedName>
        <fullName evidence="4">Small ribosomal subunit protein eS19</fullName>
    </recommendedName>
</protein>
<dbReference type="HAMAP" id="MF_01474">
    <property type="entry name" value="Ribosomal_eS19"/>
    <property type="match status" value="1"/>
</dbReference>
<dbReference type="GO" id="GO:0022627">
    <property type="term" value="C:cytosolic small ribosomal subunit"/>
    <property type="evidence" value="ECO:0007669"/>
    <property type="project" value="TreeGrafter"/>
</dbReference>
<accession>A0A075FWZ6</accession>
<dbReference type="PANTHER" id="PTHR11710">
    <property type="entry name" value="40S RIBOSOMAL PROTEIN S19"/>
    <property type="match status" value="1"/>
</dbReference>
<evidence type="ECO:0000313" key="5">
    <source>
        <dbReference type="EMBL" id="AIE95848.1"/>
    </source>
</evidence>
<keyword evidence="2 4" id="KW-0689">Ribosomal protein</keyword>
<dbReference type="InterPro" id="IPR001266">
    <property type="entry name" value="Ribosomal_eS19"/>
</dbReference>